<dbReference type="InterPro" id="IPR013103">
    <property type="entry name" value="RVT_2"/>
</dbReference>
<feature type="non-terminal residue" evidence="2">
    <location>
        <position position="95"/>
    </location>
</feature>
<dbReference type="Pfam" id="PF07727">
    <property type="entry name" value="RVT_2"/>
    <property type="match status" value="1"/>
</dbReference>
<sequence length="95" mass="11150">KITFQNKWVYRIKEEEGGQKRYKARLVVKGFAQKVGIDFGEIFSPIVKMTYIRTVLSLVAVEDLHLEELDVKMTFLHGDLDEDIYMQHLLGYEVK</sequence>
<evidence type="ECO:0000313" key="3">
    <source>
        <dbReference type="Proteomes" id="UP000824469"/>
    </source>
</evidence>
<comment type="caution">
    <text evidence="2">The sequence shown here is derived from an EMBL/GenBank/DDBJ whole genome shotgun (WGS) entry which is preliminary data.</text>
</comment>
<dbReference type="AlphaFoldDB" id="A0AA38GL17"/>
<reference evidence="2 3" key="1">
    <citation type="journal article" date="2021" name="Nat. Plants">
        <title>The Taxus genome provides insights into paclitaxel biosynthesis.</title>
        <authorList>
            <person name="Xiong X."/>
            <person name="Gou J."/>
            <person name="Liao Q."/>
            <person name="Li Y."/>
            <person name="Zhou Q."/>
            <person name="Bi G."/>
            <person name="Li C."/>
            <person name="Du R."/>
            <person name="Wang X."/>
            <person name="Sun T."/>
            <person name="Guo L."/>
            <person name="Liang H."/>
            <person name="Lu P."/>
            <person name="Wu Y."/>
            <person name="Zhang Z."/>
            <person name="Ro D.K."/>
            <person name="Shang Y."/>
            <person name="Huang S."/>
            <person name="Yan J."/>
        </authorList>
    </citation>
    <scope>NUCLEOTIDE SEQUENCE [LARGE SCALE GENOMIC DNA]</scope>
    <source>
        <strain evidence="2">Ta-2019</strain>
    </source>
</reference>
<dbReference type="Proteomes" id="UP000824469">
    <property type="component" value="Unassembled WGS sequence"/>
</dbReference>
<name>A0AA38GL17_TAXCH</name>
<accession>A0AA38GL17</accession>
<keyword evidence="3" id="KW-1185">Reference proteome</keyword>
<dbReference type="EMBL" id="JAHRHJ020000003">
    <property type="protein sequence ID" value="KAH9323785.1"/>
    <property type="molecule type" value="Genomic_DNA"/>
</dbReference>
<organism evidence="2 3">
    <name type="scientific">Taxus chinensis</name>
    <name type="common">Chinese yew</name>
    <name type="synonym">Taxus wallichiana var. chinensis</name>
    <dbReference type="NCBI Taxonomy" id="29808"/>
    <lineage>
        <taxon>Eukaryota</taxon>
        <taxon>Viridiplantae</taxon>
        <taxon>Streptophyta</taxon>
        <taxon>Embryophyta</taxon>
        <taxon>Tracheophyta</taxon>
        <taxon>Spermatophyta</taxon>
        <taxon>Pinopsida</taxon>
        <taxon>Pinidae</taxon>
        <taxon>Conifers II</taxon>
        <taxon>Cupressales</taxon>
        <taxon>Taxaceae</taxon>
        <taxon>Taxus</taxon>
    </lineage>
</organism>
<evidence type="ECO:0000313" key="2">
    <source>
        <dbReference type="EMBL" id="KAH9323785.1"/>
    </source>
</evidence>
<evidence type="ECO:0000259" key="1">
    <source>
        <dbReference type="Pfam" id="PF07727"/>
    </source>
</evidence>
<gene>
    <name evidence="2" type="ORF">KI387_018424</name>
</gene>
<feature type="domain" description="Reverse transcriptase Ty1/copia-type" evidence="1">
    <location>
        <begin position="5"/>
        <end position="94"/>
    </location>
</feature>
<protein>
    <recommendedName>
        <fullName evidence="1">Reverse transcriptase Ty1/copia-type domain-containing protein</fullName>
    </recommendedName>
</protein>
<proteinExistence type="predicted"/>
<feature type="non-terminal residue" evidence="2">
    <location>
        <position position="1"/>
    </location>
</feature>